<dbReference type="GO" id="GO:0022857">
    <property type="term" value="F:transmembrane transporter activity"/>
    <property type="evidence" value="ECO:0007669"/>
    <property type="project" value="InterPro"/>
</dbReference>
<feature type="domain" description="Multidrug resistance protein MdtA-like C-terminal permuted SH3" evidence="7">
    <location>
        <begin position="295"/>
        <end position="353"/>
    </location>
</feature>
<evidence type="ECO:0000259" key="7">
    <source>
        <dbReference type="Pfam" id="PF25967"/>
    </source>
</evidence>
<dbReference type="InterPro" id="IPR058627">
    <property type="entry name" value="MdtA-like_C"/>
</dbReference>
<gene>
    <name evidence="8" type="ORF">F0M18_16305</name>
</gene>
<dbReference type="Pfam" id="PF25876">
    <property type="entry name" value="HH_MFP_RND"/>
    <property type="match status" value="1"/>
</dbReference>
<dbReference type="Gene3D" id="2.40.50.100">
    <property type="match status" value="1"/>
</dbReference>
<evidence type="ECO:0000256" key="1">
    <source>
        <dbReference type="ARBA" id="ARBA00004519"/>
    </source>
</evidence>
<dbReference type="SUPFAM" id="SSF111369">
    <property type="entry name" value="HlyD-like secretion proteins"/>
    <property type="match status" value="1"/>
</dbReference>
<comment type="caution">
    <text evidence="8">The sequence shown here is derived from an EMBL/GenBank/DDBJ whole genome shotgun (WGS) entry which is preliminary data.</text>
</comment>
<dbReference type="InterPro" id="IPR058625">
    <property type="entry name" value="MdtA-like_BSH"/>
</dbReference>
<feature type="coiled-coil region" evidence="3">
    <location>
        <begin position="87"/>
        <end position="114"/>
    </location>
</feature>
<dbReference type="GO" id="GO:0046677">
    <property type="term" value="P:response to antibiotic"/>
    <property type="evidence" value="ECO:0007669"/>
    <property type="project" value="TreeGrafter"/>
</dbReference>
<organism evidence="8 9">
    <name type="scientific">Pseudohalioglobus sediminis</name>
    <dbReference type="NCBI Taxonomy" id="2606449"/>
    <lineage>
        <taxon>Bacteria</taxon>
        <taxon>Pseudomonadati</taxon>
        <taxon>Pseudomonadota</taxon>
        <taxon>Gammaproteobacteria</taxon>
        <taxon>Cellvibrionales</taxon>
        <taxon>Halieaceae</taxon>
        <taxon>Pseudohalioglobus</taxon>
    </lineage>
</organism>
<dbReference type="Gene3D" id="1.10.287.470">
    <property type="entry name" value="Helix hairpin bin"/>
    <property type="match status" value="1"/>
</dbReference>
<dbReference type="PROSITE" id="PS51257">
    <property type="entry name" value="PROKAR_LIPOPROTEIN"/>
    <property type="match status" value="1"/>
</dbReference>
<accession>A0A5B0WQ57</accession>
<dbReference type="NCBIfam" id="TIGR01730">
    <property type="entry name" value="RND_mfp"/>
    <property type="match status" value="1"/>
</dbReference>
<dbReference type="InterPro" id="IPR006143">
    <property type="entry name" value="RND_pump_MFP"/>
</dbReference>
<dbReference type="Pfam" id="PF25967">
    <property type="entry name" value="RND-MFP_C"/>
    <property type="match status" value="1"/>
</dbReference>
<protein>
    <submittedName>
        <fullName evidence="8">Efflux RND transporter periplasmic adaptor subunit</fullName>
    </submittedName>
</protein>
<feature type="domain" description="Multidrug resistance protein MdtA-like barrel-sandwich hybrid" evidence="5">
    <location>
        <begin position="55"/>
        <end position="185"/>
    </location>
</feature>
<dbReference type="AlphaFoldDB" id="A0A5B0WQ57"/>
<comment type="similarity">
    <text evidence="2">Belongs to the membrane fusion protein (MFP) (TC 8.A.1) family.</text>
</comment>
<dbReference type="Gene3D" id="2.40.30.170">
    <property type="match status" value="1"/>
</dbReference>
<dbReference type="Proteomes" id="UP000323708">
    <property type="component" value="Unassembled WGS sequence"/>
</dbReference>
<evidence type="ECO:0000259" key="4">
    <source>
        <dbReference type="Pfam" id="PF25876"/>
    </source>
</evidence>
<sequence>MRIFSLLALTALITVACTQEPPPRPMVEVVVDRVVLEPYQPKSEYVGRLQARDDVAIQARVSGYLVSRDFREGQMIEEGDVLYRIDASEYDAALSKAKADLAAAQANQANAVRNYKRGQDLLPRGAISESEMDDLTAKKLDADARIEAAWAQLKSAEVNLSYTTIIAPISGRIGRSAASVGDLVGPNTGVLTTLVSIDPIEALFTVSEAAYIAAIKSRMTSDRDASALRDVEVTLELTNGVLYPEVGRIDYFSNRVDQETGTLEARAAIPNPHSLLVPGQYVKVILQDTNLLEGLFVPQAAVQADQQGSFVLVVDSNSAVQRRNVELGDRIDFMVMVLKGVEEGERIIVRGLQQVRPGMTVTVREMPGEQES</sequence>
<keyword evidence="9" id="KW-1185">Reference proteome</keyword>
<feature type="domain" description="Multidrug resistance protein MdtA-like beta-barrel" evidence="6">
    <location>
        <begin position="199"/>
        <end position="288"/>
    </location>
</feature>
<dbReference type="Pfam" id="PF25944">
    <property type="entry name" value="Beta-barrel_RND"/>
    <property type="match status" value="1"/>
</dbReference>
<proteinExistence type="inferred from homology"/>
<evidence type="ECO:0000256" key="3">
    <source>
        <dbReference type="SAM" id="Coils"/>
    </source>
</evidence>
<dbReference type="PANTHER" id="PTHR30158">
    <property type="entry name" value="ACRA/E-RELATED COMPONENT OF DRUG EFFLUX TRANSPORTER"/>
    <property type="match status" value="1"/>
</dbReference>
<evidence type="ECO:0000256" key="2">
    <source>
        <dbReference type="ARBA" id="ARBA00009477"/>
    </source>
</evidence>
<comment type="subcellular location">
    <subcellularLocation>
        <location evidence="1">Cell inner membrane</location>
        <topology evidence="1">Lipid-anchor</topology>
    </subcellularLocation>
</comment>
<dbReference type="RefSeq" id="WP_149612532.1">
    <property type="nucleotide sequence ID" value="NZ_VTUX01000008.1"/>
</dbReference>
<dbReference type="Gene3D" id="2.40.420.20">
    <property type="match status" value="1"/>
</dbReference>
<evidence type="ECO:0000313" key="8">
    <source>
        <dbReference type="EMBL" id="KAA1189234.1"/>
    </source>
</evidence>
<dbReference type="GO" id="GO:0030313">
    <property type="term" value="C:cell envelope"/>
    <property type="evidence" value="ECO:0007669"/>
    <property type="project" value="UniProtKB-SubCell"/>
</dbReference>
<evidence type="ECO:0000259" key="6">
    <source>
        <dbReference type="Pfam" id="PF25944"/>
    </source>
</evidence>
<reference evidence="8 9" key="1">
    <citation type="submission" date="2019-09" db="EMBL/GenBank/DDBJ databases">
        <authorList>
            <person name="Chen X.-Y."/>
        </authorList>
    </citation>
    <scope>NUCLEOTIDE SEQUENCE [LARGE SCALE GENOMIC DNA]</scope>
    <source>
        <strain evidence="8 9">NY5</strain>
    </source>
</reference>
<feature type="domain" description="Multidrug resistance protein MdtA-like alpha-helical hairpin" evidence="4">
    <location>
        <begin position="94"/>
        <end position="163"/>
    </location>
</feature>
<keyword evidence="3" id="KW-0175">Coiled coil</keyword>
<evidence type="ECO:0000313" key="9">
    <source>
        <dbReference type="Proteomes" id="UP000323708"/>
    </source>
</evidence>
<name>A0A5B0WQ57_9GAMM</name>
<dbReference type="InterPro" id="IPR058624">
    <property type="entry name" value="MdtA-like_HH"/>
</dbReference>
<dbReference type="GO" id="GO:0005886">
    <property type="term" value="C:plasma membrane"/>
    <property type="evidence" value="ECO:0007669"/>
    <property type="project" value="TreeGrafter"/>
</dbReference>
<dbReference type="InterPro" id="IPR058626">
    <property type="entry name" value="MdtA-like_b-barrel"/>
</dbReference>
<dbReference type="Pfam" id="PF25917">
    <property type="entry name" value="BSH_RND"/>
    <property type="match status" value="1"/>
</dbReference>
<dbReference type="EMBL" id="VTUX01000008">
    <property type="protein sequence ID" value="KAA1189234.1"/>
    <property type="molecule type" value="Genomic_DNA"/>
</dbReference>
<evidence type="ECO:0000259" key="5">
    <source>
        <dbReference type="Pfam" id="PF25917"/>
    </source>
</evidence>